<dbReference type="GO" id="GO:0004459">
    <property type="term" value="F:L-lactate dehydrogenase (NAD+) activity"/>
    <property type="evidence" value="ECO:0007669"/>
    <property type="project" value="TreeGrafter"/>
</dbReference>
<evidence type="ECO:0000256" key="6">
    <source>
        <dbReference type="PIRSR" id="PIRSR000102-1"/>
    </source>
</evidence>
<comment type="similarity">
    <text evidence="5">Belongs to the LDH/MDH superfamily. MDH type 3 family.</text>
</comment>
<dbReference type="FunFam" id="3.40.50.720:FF:000018">
    <property type="entry name" value="Malate dehydrogenase"/>
    <property type="match status" value="1"/>
</dbReference>
<evidence type="ECO:0000256" key="1">
    <source>
        <dbReference type="ARBA" id="ARBA00003966"/>
    </source>
</evidence>
<protein>
    <recommendedName>
        <fullName evidence="5">Malate dehydrogenase</fullName>
        <ecNumber evidence="5">1.1.1.37</ecNumber>
    </recommendedName>
</protein>
<dbReference type="PIRSF" id="PIRSF000102">
    <property type="entry name" value="Lac_mal_DH"/>
    <property type="match status" value="1"/>
</dbReference>
<evidence type="ECO:0000259" key="9">
    <source>
        <dbReference type="Pfam" id="PF00056"/>
    </source>
</evidence>
<name>A0A839Z946_9HYPH</name>
<comment type="catalytic activity">
    <reaction evidence="5">
        <text>(S)-malate + NAD(+) = oxaloacetate + NADH + H(+)</text>
        <dbReference type="Rhea" id="RHEA:21432"/>
        <dbReference type="ChEBI" id="CHEBI:15378"/>
        <dbReference type="ChEBI" id="CHEBI:15589"/>
        <dbReference type="ChEBI" id="CHEBI:16452"/>
        <dbReference type="ChEBI" id="CHEBI:57540"/>
        <dbReference type="ChEBI" id="CHEBI:57945"/>
        <dbReference type="EC" id="1.1.1.37"/>
    </reaction>
</comment>
<comment type="function">
    <text evidence="1 5">Catalyzes the reversible oxidation of malate to oxaloacetate.</text>
</comment>
<dbReference type="InterPro" id="IPR036291">
    <property type="entry name" value="NAD(P)-bd_dom_sf"/>
</dbReference>
<dbReference type="Pfam" id="PF02866">
    <property type="entry name" value="Ldh_1_C"/>
    <property type="match status" value="1"/>
</dbReference>
<keyword evidence="3 5" id="KW-0560">Oxidoreductase</keyword>
<reference evidence="11 12" key="1">
    <citation type="submission" date="2020-08" db="EMBL/GenBank/DDBJ databases">
        <title>Genomic Encyclopedia of Type Strains, Phase IV (KMG-IV): sequencing the most valuable type-strain genomes for metagenomic binning, comparative biology and taxonomic classification.</title>
        <authorList>
            <person name="Goeker M."/>
        </authorList>
    </citation>
    <scope>NUCLEOTIDE SEQUENCE [LARGE SCALE GENOMIC DNA]</scope>
    <source>
        <strain evidence="11 12">DSM 5895</strain>
    </source>
</reference>
<keyword evidence="2 5" id="KW-0816">Tricarboxylic acid cycle</keyword>
<proteinExistence type="inferred from homology"/>
<evidence type="ECO:0000256" key="5">
    <source>
        <dbReference type="HAMAP-Rule" id="MF_00487"/>
    </source>
</evidence>
<feature type="binding site" evidence="5 7">
    <location>
        <position position="83"/>
    </location>
    <ligand>
        <name>substrate</name>
    </ligand>
</feature>
<feature type="binding site" evidence="5 8">
    <location>
        <begin position="10"/>
        <end position="15"/>
    </location>
    <ligand>
        <name>NAD(+)</name>
        <dbReference type="ChEBI" id="CHEBI:57540"/>
    </ligand>
</feature>
<evidence type="ECO:0000256" key="3">
    <source>
        <dbReference type="ARBA" id="ARBA00023002"/>
    </source>
</evidence>
<dbReference type="InterPro" id="IPR001557">
    <property type="entry name" value="L-lactate/malate_DH"/>
</dbReference>
<dbReference type="PRINTS" id="PR00086">
    <property type="entry name" value="LLDHDRGNASE"/>
</dbReference>
<evidence type="ECO:0000256" key="2">
    <source>
        <dbReference type="ARBA" id="ARBA00022532"/>
    </source>
</evidence>
<comment type="caution">
    <text evidence="11">The sequence shown here is derived from an EMBL/GenBank/DDBJ whole genome shotgun (WGS) entry which is preliminary data.</text>
</comment>
<dbReference type="InterPro" id="IPR015955">
    <property type="entry name" value="Lactate_DH/Glyco_Ohase_4_C"/>
</dbReference>
<evidence type="ECO:0000256" key="7">
    <source>
        <dbReference type="PIRSR" id="PIRSR000102-2"/>
    </source>
</evidence>
<dbReference type="EMBL" id="JACICD010000002">
    <property type="protein sequence ID" value="MBB3771055.1"/>
    <property type="molecule type" value="Genomic_DNA"/>
</dbReference>
<dbReference type="PANTHER" id="PTHR43128:SF16">
    <property type="entry name" value="L-LACTATE DEHYDROGENASE"/>
    <property type="match status" value="1"/>
</dbReference>
<feature type="binding site" evidence="5 8">
    <location>
        <begin position="119"/>
        <end position="121"/>
    </location>
    <ligand>
        <name>NAD(+)</name>
        <dbReference type="ChEBI" id="CHEBI:57540"/>
    </ligand>
</feature>
<dbReference type="GO" id="GO:0030060">
    <property type="term" value="F:L-malate dehydrogenase (NAD+) activity"/>
    <property type="evidence" value="ECO:0007669"/>
    <property type="project" value="UniProtKB-UniRule"/>
</dbReference>
<feature type="binding site" evidence="5 8">
    <location>
        <position position="34"/>
    </location>
    <ligand>
        <name>NAD(+)</name>
        <dbReference type="ChEBI" id="CHEBI:57540"/>
    </ligand>
</feature>
<dbReference type="NCBIfam" id="TIGR01763">
    <property type="entry name" value="MalateDH_bact"/>
    <property type="match status" value="1"/>
</dbReference>
<feature type="binding site" evidence="5 7">
    <location>
        <position position="121"/>
    </location>
    <ligand>
        <name>substrate</name>
    </ligand>
</feature>
<dbReference type="PANTHER" id="PTHR43128">
    <property type="entry name" value="L-2-HYDROXYCARBOXYLATE DEHYDROGENASE (NAD(P)(+))"/>
    <property type="match status" value="1"/>
</dbReference>
<evidence type="ECO:0000313" key="12">
    <source>
        <dbReference type="Proteomes" id="UP000533469"/>
    </source>
</evidence>
<dbReference type="EC" id="1.1.1.37" evidence="5"/>
<dbReference type="Gene3D" id="3.90.110.10">
    <property type="entry name" value="Lactate dehydrogenase/glycoside hydrolase, family 4, C-terminal"/>
    <property type="match status" value="1"/>
</dbReference>
<evidence type="ECO:0000256" key="4">
    <source>
        <dbReference type="ARBA" id="ARBA00023027"/>
    </source>
</evidence>
<feature type="domain" description="Lactate/malate dehydrogenase N-terminal" evidence="9">
    <location>
        <begin position="5"/>
        <end position="143"/>
    </location>
</feature>
<keyword evidence="4 5" id="KW-0520">NAD</keyword>
<dbReference type="Gene3D" id="3.40.50.720">
    <property type="entry name" value="NAD(P)-binding Rossmann-like Domain"/>
    <property type="match status" value="1"/>
</dbReference>
<accession>A0A839Z946</accession>
<feature type="binding site" evidence="5 8">
    <location>
        <position position="96"/>
    </location>
    <ligand>
        <name>NAD(+)</name>
        <dbReference type="ChEBI" id="CHEBI:57540"/>
    </ligand>
</feature>
<evidence type="ECO:0000259" key="10">
    <source>
        <dbReference type="Pfam" id="PF02866"/>
    </source>
</evidence>
<dbReference type="GO" id="GO:0006099">
    <property type="term" value="P:tricarboxylic acid cycle"/>
    <property type="evidence" value="ECO:0007669"/>
    <property type="project" value="UniProtKB-UniRule"/>
</dbReference>
<gene>
    <name evidence="5" type="primary">mdh</name>
    <name evidence="11" type="ORF">FHS55_001650</name>
</gene>
<dbReference type="NCBIfam" id="NF004863">
    <property type="entry name" value="PRK06223.1"/>
    <property type="match status" value="1"/>
</dbReference>
<dbReference type="RefSeq" id="WP_183189206.1">
    <property type="nucleotide sequence ID" value="NZ_JACICD010000002.1"/>
</dbReference>
<evidence type="ECO:0000313" key="11">
    <source>
        <dbReference type="EMBL" id="MBB3771055.1"/>
    </source>
</evidence>
<dbReference type="Pfam" id="PF00056">
    <property type="entry name" value="Ldh_1_N"/>
    <property type="match status" value="1"/>
</dbReference>
<evidence type="ECO:0000256" key="8">
    <source>
        <dbReference type="PIRSR" id="PIRSR000102-3"/>
    </source>
</evidence>
<sequence>MARAKIALIGAGQIGGTLALLAGLKELGDVILFDVAEGIPQGKSLDIAEASPVLGFDAKLVGTNGYEGIAGADVVIVTAGVPRKPGMSRSDLLDINLKVMQQVGAGIAKFAPDAFVICVTNPLDAMVWALQKASGLPTHKVVGMAGVLDSARFRYFLSDEFNVSVEDVNAFVLGGHGDDMVPLVRYSGVGGIPLPDLVAMGWTTQAKLDAIVDRTRKGGGEIVNLLKTGSAFYAPAASAIEMATSYLRDKKRLLPAAAFLSGQYGQDDLYLGVPVIIGAGGVERIVEISLDATEQAMLDKSVASVKELVAECQKIAPDLASGLGK</sequence>
<feature type="active site" description="Proton acceptor" evidence="5 6">
    <location>
        <position position="176"/>
    </location>
</feature>
<organism evidence="11 12">
    <name type="scientific">Ancylobacter tetraedralis</name>
    <dbReference type="NCBI Taxonomy" id="217068"/>
    <lineage>
        <taxon>Bacteria</taxon>
        <taxon>Pseudomonadati</taxon>
        <taxon>Pseudomonadota</taxon>
        <taxon>Alphaproteobacteria</taxon>
        <taxon>Hyphomicrobiales</taxon>
        <taxon>Xanthobacteraceae</taxon>
        <taxon>Ancylobacter</taxon>
    </lineage>
</organism>
<dbReference type="SUPFAM" id="SSF51735">
    <property type="entry name" value="NAD(P)-binding Rossmann-fold domains"/>
    <property type="match status" value="1"/>
</dbReference>
<dbReference type="GO" id="GO:0006089">
    <property type="term" value="P:lactate metabolic process"/>
    <property type="evidence" value="ECO:0007669"/>
    <property type="project" value="TreeGrafter"/>
</dbReference>
<dbReference type="AlphaFoldDB" id="A0A839Z946"/>
<dbReference type="Proteomes" id="UP000533469">
    <property type="component" value="Unassembled WGS sequence"/>
</dbReference>
<feature type="domain" description="Lactate/malate dehydrogenase C-terminal" evidence="10">
    <location>
        <begin position="148"/>
        <end position="311"/>
    </location>
</feature>
<keyword evidence="12" id="KW-1185">Reference proteome</keyword>
<dbReference type="InterPro" id="IPR001236">
    <property type="entry name" value="Lactate/malate_DH_N"/>
</dbReference>
<dbReference type="CDD" id="cd01339">
    <property type="entry name" value="LDH-like_MDH"/>
    <property type="match status" value="1"/>
</dbReference>
<dbReference type="FunFam" id="3.90.110.10:FF:000004">
    <property type="entry name" value="Malate dehydrogenase"/>
    <property type="match status" value="1"/>
</dbReference>
<dbReference type="HAMAP" id="MF_00487">
    <property type="entry name" value="Malate_dehydrog_3"/>
    <property type="match status" value="1"/>
</dbReference>
<dbReference type="InterPro" id="IPR011275">
    <property type="entry name" value="Malate_DH_type3"/>
</dbReference>
<feature type="binding site" evidence="5 7">
    <location>
        <position position="89"/>
    </location>
    <ligand>
        <name>substrate</name>
    </ligand>
</feature>
<dbReference type="InterPro" id="IPR022383">
    <property type="entry name" value="Lactate/malate_DH_C"/>
</dbReference>
<feature type="binding site" evidence="5 7">
    <location>
        <position position="152"/>
    </location>
    <ligand>
        <name>substrate</name>
    </ligand>
</feature>
<dbReference type="SUPFAM" id="SSF56327">
    <property type="entry name" value="LDH C-terminal domain-like"/>
    <property type="match status" value="1"/>
</dbReference>